<dbReference type="STRING" id="6265.A0A0B2VM77"/>
<reference evidence="4" key="2">
    <citation type="submission" date="2018-11" db="EMBL/GenBank/DDBJ databases">
        <authorList>
            <consortium name="Pathogen Informatics"/>
        </authorList>
    </citation>
    <scope>NUCLEOTIDE SEQUENCE [LARGE SCALE GENOMIC DNA]</scope>
</reference>
<feature type="compositionally biased region" description="Basic and acidic residues" evidence="1">
    <location>
        <begin position="260"/>
        <end position="276"/>
    </location>
</feature>
<proteinExistence type="predicted"/>
<dbReference type="Gene3D" id="3.30.160.60">
    <property type="entry name" value="Classic Zinc Finger"/>
    <property type="match status" value="1"/>
</dbReference>
<organism evidence="3 5">
    <name type="scientific">Toxocara canis</name>
    <name type="common">Canine roundworm</name>
    <dbReference type="NCBI Taxonomy" id="6265"/>
    <lineage>
        <taxon>Eukaryota</taxon>
        <taxon>Metazoa</taxon>
        <taxon>Ecdysozoa</taxon>
        <taxon>Nematoda</taxon>
        <taxon>Chromadorea</taxon>
        <taxon>Rhabditida</taxon>
        <taxon>Spirurina</taxon>
        <taxon>Ascaridomorpha</taxon>
        <taxon>Ascaridoidea</taxon>
        <taxon>Toxocaridae</taxon>
        <taxon>Toxocara</taxon>
    </lineage>
</organism>
<feature type="domain" description="C2H2-type" evidence="2">
    <location>
        <begin position="455"/>
        <end position="476"/>
    </location>
</feature>
<dbReference type="EMBL" id="JPKZ01001349">
    <property type="protein sequence ID" value="KHN82459.1"/>
    <property type="molecule type" value="Genomic_DNA"/>
</dbReference>
<evidence type="ECO:0000259" key="2">
    <source>
        <dbReference type="PROSITE" id="PS00028"/>
    </source>
</evidence>
<evidence type="ECO:0000313" key="5">
    <source>
        <dbReference type="Proteomes" id="UP000031036"/>
    </source>
</evidence>
<evidence type="ECO:0000313" key="3">
    <source>
        <dbReference type="EMBL" id="KHN82459.1"/>
    </source>
</evidence>
<dbReference type="OrthoDB" id="5803872at2759"/>
<dbReference type="Proteomes" id="UP000031036">
    <property type="component" value="Unassembled WGS sequence"/>
</dbReference>
<dbReference type="InterPro" id="IPR013087">
    <property type="entry name" value="Znf_C2H2_type"/>
</dbReference>
<protein>
    <recommendedName>
        <fullName evidence="2">C2H2-type domain-containing protein</fullName>
    </recommendedName>
</protein>
<accession>A0A0B2VM77</accession>
<dbReference type="SMART" id="SM00355">
    <property type="entry name" value="ZnF_C2H2"/>
    <property type="match status" value="4"/>
</dbReference>
<keyword evidence="5" id="KW-1185">Reference proteome</keyword>
<name>A0A0B2VM77_TOXCA</name>
<reference evidence="3 5" key="1">
    <citation type="submission" date="2014-11" db="EMBL/GenBank/DDBJ databases">
        <title>Genetic blueprint of the zoonotic pathogen Toxocara canis.</title>
        <authorList>
            <person name="Zhu X.-Q."/>
            <person name="Korhonen P.K."/>
            <person name="Cai H."/>
            <person name="Young N.D."/>
            <person name="Nejsum P."/>
            <person name="von Samson-Himmelstjerna G."/>
            <person name="Boag P.R."/>
            <person name="Tan P."/>
            <person name="Li Q."/>
            <person name="Min J."/>
            <person name="Yang Y."/>
            <person name="Wang X."/>
            <person name="Fang X."/>
            <person name="Hall R.S."/>
            <person name="Hofmann A."/>
            <person name="Sternberg P.W."/>
            <person name="Jex A.R."/>
            <person name="Gasser R.B."/>
        </authorList>
    </citation>
    <scope>NUCLEOTIDE SEQUENCE [LARGE SCALE GENOMIC DNA]</scope>
    <source>
        <strain evidence="3">PN_DK_2014</strain>
    </source>
</reference>
<feature type="compositionally biased region" description="Low complexity" evidence="1">
    <location>
        <begin position="246"/>
        <end position="259"/>
    </location>
</feature>
<evidence type="ECO:0000313" key="4">
    <source>
        <dbReference type="EMBL" id="VDM38155.1"/>
    </source>
</evidence>
<evidence type="ECO:0000256" key="1">
    <source>
        <dbReference type="SAM" id="MobiDB-lite"/>
    </source>
</evidence>
<feature type="region of interest" description="Disordered" evidence="1">
    <location>
        <begin position="76"/>
        <end position="96"/>
    </location>
</feature>
<dbReference type="AlphaFoldDB" id="A0A0B2VM77"/>
<feature type="compositionally biased region" description="Low complexity" evidence="1">
    <location>
        <begin position="76"/>
        <end position="92"/>
    </location>
</feature>
<gene>
    <name evidence="3" type="ORF">Tcan_15722</name>
    <name evidence="4" type="ORF">TCNE_LOCUS6834</name>
</gene>
<dbReference type="PROSITE" id="PS00028">
    <property type="entry name" value="ZINC_FINGER_C2H2_1"/>
    <property type="match status" value="1"/>
</dbReference>
<dbReference type="EMBL" id="UYWY01019563">
    <property type="protein sequence ID" value="VDM38155.1"/>
    <property type="molecule type" value="Genomic_DNA"/>
</dbReference>
<sequence>MIAPLSDRFPLAHQLLEENSGLSELDRLLVMDPSQQQHALLQQLYQQHALANYLVMLNGAQRPSCSSSVVSSVISTSSPPTPVVQPSSLTSPAQSPTSDPWISCLLATNNARLPTSVSPLHQPNTATVSKPVASYVPPQTQHVAYPATACSPNSAISQLARLQLLALQAEGSQQTADQINMKQLNQMAIQFALQNTKLPDDALPIRSTPQPQTFNDLPTLRRQLTQLPAKETLRLPTTTAPILSLPTPEATPSPSYEPSSPHHMETEASHSSKYKEEEDEEAFYVDVESIDDRVGSKGQRKAHIDFYRKLKALRQREKILECQLCHSKVENGEHSLRTHVHSHSDTALYRCKLCGAESKEQNAMFAHINQHHPNRGHDGFEDRRDMTNLSNILLKCFPRATAKTRIGYNEVVDKICKNIEDKSLSKVTCALCMKSVSAQKNCISRHAHVHSYFRCKRCKLTCAEETEMVEHCAKSHEAMDPKITRDFNVCSAADVMLVVLKKCFPTLISE</sequence>
<feature type="region of interest" description="Disordered" evidence="1">
    <location>
        <begin position="235"/>
        <end position="277"/>
    </location>
</feature>